<dbReference type="EMBL" id="AECQ01000042">
    <property type="protein sequence ID" value="EFW23428.1"/>
    <property type="molecule type" value="Genomic_DNA"/>
</dbReference>
<dbReference type="PROSITE" id="PS52034">
    <property type="entry name" value="PEPTIDASE_M32"/>
    <property type="match status" value="1"/>
</dbReference>
<evidence type="ECO:0000256" key="3">
    <source>
        <dbReference type="PIRSR" id="PIRSR006615-2"/>
    </source>
</evidence>
<organism evidence="4 5">
    <name type="scientific">Solobacterium moorei F0204</name>
    <dbReference type="NCBI Taxonomy" id="706433"/>
    <lineage>
        <taxon>Bacteria</taxon>
        <taxon>Bacillati</taxon>
        <taxon>Bacillota</taxon>
        <taxon>Erysipelotrichia</taxon>
        <taxon>Erysipelotrichales</taxon>
        <taxon>Erysipelotrichaceae</taxon>
        <taxon>Solobacterium</taxon>
    </lineage>
</organism>
<evidence type="ECO:0000313" key="5">
    <source>
        <dbReference type="Proteomes" id="UP000004097"/>
    </source>
</evidence>
<gene>
    <name evidence="4" type="ORF">HMPREF9430_02051</name>
</gene>
<comment type="similarity">
    <text evidence="1">Belongs to the peptidase M32 family.</text>
</comment>
<keyword evidence="2" id="KW-0862">Zinc</keyword>
<evidence type="ECO:0000256" key="1">
    <source>
        <dbReference type="PIRNR" id="PIRNR006615"/>
    </source>
</evidence>
<dbReference type="eggNOG" id="COG2317">
    <property type="taxonomic scope" value="Bacteria"/>
</dbReference>
<keyword evidence="5" id="KW-1185">Reference proteome</keyword>
<proteinExistence type="inferred from homology"/>
<sequence>MEGNIMTYEEKLQQYKDWIFRRSAYQMALAIIGIDKQTVAPSAGAAYRDERSAYLAGELFSIETDPAMVQLLKELKDDPQIDGDNKRAIELYYKQAMDTMCIPKEEFVAYQKLRDESFDAWIKAKSQSDYSIFEPYLKKIIEVSKKMYRYRNSDKNLYDQMLDDYEPGMTQEKYDVFFTALKERLVPLIQKVTKAKQKNEAFLHQEFPIEDQKKFMIQLLAYLHFDSSWGYQNESEHPFTSWTCENDCRTTTKYVTNDVVSAVLSTVHEVGHAYYEHNVDPKYDGMILSEGISSGMHESQSRLCENYLARTTAFWKYHYPKLQKAFPTQLGNVSIEEFYEAINVAKPSFVRTEADELTYPLHILVRYEIEKGLFNGIISTEGLNETWNKMYKEYLGVDVPNDKVGILQDVHWSDGSFGYFPTYALGTAFAAQYMHAMRKDLDVDTLLSNNQYDVIMNWLKEHIHKYGFRYEAPELMKMVSGEEFNVNYYLDYLEEKYTKLYNL</sequence>
<keyword evidence="1 2" id="KW-0479">Metal-binding</keyword>
<keyword evidence="1 4" id="KW-0121">Carboxypeptidase</keyword>
<dbReference type="GO" id="GO:0046872">
    <property type="term" value="F:metal ion binding"/>
    <property type="evidence" value="ECO:0007669"/>
    <property type="project" value="UniProtKB-KW"/>
</dbReference>
<evidence type="ECO:0000256" key="2">
    <source>
        <dbReference type="PIRSR" id="PIRSR006615-1"/>
    </source>
</evidence>
<feature type="binding site" evidence="2">
    <location>
        <position position="272"/>
    </location>
    <ligand>
        <name>Zn(2+)</name>
        <dbReference type="ChEBI" id="CHEBI:29105"/>
        <note>catalytic</note>
    </ligand>
</feature>
<dbReference type="PANTHER" id="PTHR34217">
    <property type="entry name" value="METAL-DEPENDENT CARBOXYPEPTIDASE"/>
    <property type="match status" value="1"/>
</dbReference>
<comment type="function">
    <text evidence="1">Broad specificity carboxypetidase that releases amino acids sequentially from the C-terminus, including neutral, aromatic, polar and basic residues.</text>
</comment>
<dbReference type="EC" id="3.4.17.19" evidence="1"/>
<dbReference type="PIRSF" id="PIRSF006615">
    <property type="entry name" value="Zn_crbxpep_Taq"/>
    <property type="match status" value="1"/>
</dbReference>
<keyword evidence="1" id="KW-0482">Metalloprotease</keyword>
<dbReference type="SUPFAM" id="SSF55486">
    <property type="entry name" value="Metalloproteases ('zincins'), catalytic domain"/>
    <property type="match status" value="1"/>
</dbReference>
<comment type="cofactor">
    <cofactor evidence="2">
        <name>Zn(2+)</name>
        <dbReference type="ChEBI" id="CHEBI:29105"/>
    </cofactor>
    <text evidence="2">Binds 1 zinc ion per subunit.</text>
</comment>
<feature type="binding site" evidence="2">
    <location>
        <position position="298"/>
    </location>
    <ligand>
        <name>Zn(2+)</name>
        <dbReference type="ChEBI" id="CHEBI:29105"/>
        <note>catalytic</note>
    </ligand>
</feature>
<dbReference type="PANTHER" id="PTHR34217:SF1">
    <property type="entry name" value="CARBOXYPEPTIDASE 1"/>
    <property type="match status" value="1"/>
</dbReference>
<dbReference type="Pfam" id="PF02074">
    <property type="entry name" value="Peptidase_M32"/>
    <property type="match status" value="1"/>
</dbReference>
<name>E7MR60_9FIRM</name>
<dbReference type="Proteomes" id="UP000004097">
    <property type="component" value="Unassembled WGS sequence"/>
</dbReference>
<keyword evidence="1" id="KW-0645">Protease</keyword>
<comment type="caution">
    <text evidence="4">The sequence shown here is derived from an EMBL/GenBank/DDBJ whole genome shotgun (WGS) entry which is preliminary data.</text>
</comment>
<dbReference type="AlphaFoldDB" id="E7MR60"/>
<dbReference type="STRING" id="706433.HMPREF9430_02051"/>
<comment type="catalytic activity">
    <reaction evidence="1">
        <text>Release of a C-terminal amino acid with broad specificity, except for -Pro.</text>
        <dbReference type="EC" id="3.4.17.19"/>
    </reaction>
</comment>
<accession>E7MR60</accession>
<dbReference type="InterPro" id="IPR001333">
    <property type="entry name" value="Peptidase_M32_Taq"/>
</dbReference>
<dbReference type="Gene3D" id="1.10.1370.30">
    <property type="match status" value="1"/>
</dbReference>
<dbReference type="GO" id="GO:0006508">
    <property type="term" value="P:proteolysis"/>
    <property type="evidence" value="ECO:0007669"/>
    <property type="project" value="UniProtKB-UniRule"/>
</dbReference>
<protein>
    <recommendedName>
        <fullName evidence="1">Metal-dependent carboxypeptidase</fullName>
        <ecNumber evidence="1">3.4.17.19</ecNumber>
    </recommendedName>
</protein>
<evidence type="ECO:0000313" key="4">
    <source>
        <dbReference type="EMBL" id="EFW23428.1"/>
    </source>
</evidence>
<feature type="active site" description="Proton donor/acceptor" evidence="3">
    <location>
        <position position="269"/>
    </location>
</feature>
<dbReference type="HOGENOM" id="CLU_032916_1_1_9"/>
<feature type="binding site" evidence="2">
    <location>
        <position position="268"/>
    </location>
    <ligand>
        <name>Zn(2+)</name>
        <dbReference type="ChEBI" id="CHEBI:29105"/>
        <note>catalytic</note>
    </ligand>
</feature>
<dbReference type="GO" id="GO:0004181">
    <property type="term" value="F:metallocarboxypeptidase activity"/>
    <property type="evidence" value="ECO:0007669"/>
    <property type="project" value="UniProtKB-UniRule"/>
</dbReference>
<reference evidence="4 5" key="1">
    <citation type="submission" date="2010-08" db="EMBL/GenBank/DDBJ databases">
        <authorList>
            <person name="Weinstock G."/>
            <person name="Sodergren E."/>
            <person name="Clifton S."/>
            <person name="Fulton L."/>
            <person name="Fulton B."/>
            <person name="Courtney L."/>
            <person name="Fronick C."/>
            <person name="Harrison M."/>
            <person name="Strong C."/>
            <person name="Farmer C."/>
            <person name="Delahaunty K."/>
            <person name="Markovic C."/>
            <person name="Hall O."/>
            <person name="Minx P."/>
            <person name="Tomlinson C."/>
            <person name="Mitreva M."/>
            <person name="Hou S."/>
            <person name="Chen J."/>
            <person name="Wollam A."/>
            <person name="Pepin K.H."/>
            <person name="Johnson M."/>
            <person name="Bhonagiri V."/>
            <person name="Zhang X."/>
            <person name="Suruliraj S."/>
            <person name="Warren W."/>
            <person name="Chinwalla A."/>
            <person name="Mardis E.R."/>
            <person name="Wilson R.K."/>
        </authorList>
    </citation>
    <scope>NUCLEOTIDE SEQUENCE [LARGE SCALE GENOMIC DNA]</scope>
    <source>
        <strain evidence="4 5">F0204</strain>
    </source>
</reference>
<keyword evidence="1 4" id="KW-0378">Hydrolase</keyword>
<dbReference type="PRINTS" id="PR00998">
    <property type="entry name" value="CRBOXYPTASET"/>
</dbReference>
<dbReference type="CDD" id="cd06460">
    <property type="entry name" value="M32_Taq"/>
    <property type="match status" value="1"/>
</dbReference>